<comment type="similarity">
    <text evidence="1 7 8">Belongs to the universal ribosomal protein uL22 family.</text>
</comment>
<evidence type="ECO:0000256" key="9">
    <source>
        <dbReference type="RuleBase" id="RU004006"/>
    </source>
</evidence>
<organism evidence="12 13">
    <name type="scientific">Formicincola oecophyllae</name>
    <dbReference type="NCBI Taxonomy" id="2558361"/>
    <lineage>
        <taxon>Bacteria</taxon>
        <taxon>Pseudomonadati</taxon>
        <taxon>Pseudomonadota</taxon>
        <taxon>Alphaproteobacteria</taxon>
        <taxon>Acetobacterales</taxon>
        <taxon>Acetobacteraceae</taxon>
        <taxon>Formicincola</taxon>
    </lineage>
</organism>
<feature type="region of interest" description="Disordered" evidence="11">
    <location>
        <begin position="127"/>
        <end position="151"/>
    </location>
</feature>
<protein>
    <recommendedName>
        <fullName evidence="6 7">Large ribosomal subunit protein uL22</fullName>
    </recommendedName>
</protein>
<dbReference type="EMBL" id="CP038231">
    <property type="protein sequence ID" value="QDH13154.1"/>
    <property type="molecule type" value="Genomic_DNA"/>
</dbReference>
<evidence type="ECO:0000256" key="11">
    <source>
        <dbReference type="SAM" id="MobiDB-lite"/>
    </source>
</evidence>
<evidence type="ECO:0000256" key="4">
    <source>
        <dbReference type="ARBA" id="ARBA00022980"/>
    </source>
</evidence>
<dbReference type="InterPro" id="IPR047867">
    <property type="entry name" value="Ribosomal_uL22_bac/org-type"/>
</dbReference>
<evidence type="ECO:0000256" key="3">
    <source>
        <dbReference type="ARBA" id="ARBA00022884"/>
    </source>
</evidence>
<dbReference type="HAMAP" id="MF_01331_B">
    <property type="entry name" value="Ribosomal_uL22_B"/>
    <property type="match status" value="1"/>
</dbReference>
<evidence type="ECO:0000256" key="2">
    <source>
        <dbReference type="ARBA" id="ARBA00022730"/>
    </source>
</evidence>
<comment type="function">
    <text evidence="7">The globular domain of the protein is located near the polypeptide exit tunnel on the outside of the subunit, while an extended beta-hairpin is found that lines the wall of the exit tunnel in the center of the 70S ribosome.</text>
</comment>
<dbReference type="OrthoDB" id="9805969at2"/>
<dbReference type="SUPFAM" id="SSF54843">
    <property type="entry name" value="Ribosomal protein L22"/>
    <property type="match status" value="1"/>
</dbReference>
<dbReference type="GO" id="GO:0006412">
    <property type="term" value="P:translation"/>
    <property type="evidence" value="ECO:0007669"/>
    <property type="project" value="UniProtKB-UniRule"/>
</dbReference>
<dbReference type="InterPro" id="IPR001063">
    <property type="entry name" value="Ribosomal_uL22"/>
</dbReference>
<evidence type="ECO:0000256" key="1">
    <source>
        <dbReference type="ARBA" id="ARBA00009451"/>
    </source>
</evidence>
<evidence type="ECO:0000313" key="13">
    <source>
        <dbReference type="Proteomes" id="UP000318709"/>
    </source>
</evidence>
<comment type="function">
    <text evidence="7 10">This protein binds specifically to 23S rRNA; its binding is stimulated by other ribosomal proteins, e.g., L4, L17, and L20. It is important during the early stages of 50S assembly. It makes multiple contacts with different domains of the 23S rRNA in the assembled 50S subunit and ribosome.</text>
</comment>
<evidence type="ECO:0000256" key="6">
    <source>
        <dbReference type="ARBA" id="ARBA00035207"/>
    </source>
</evidence>
<name>A0A4Y6U7L8_9PROT</name>
<sequence length="151" mass="16560">MSKPKTPRALSDSEAQAIARNIRISPRKLNLVAGMIRNQPVDKALGALTFSRRRIAQLVKKTLESAIANAENNHNLDVDTLIVRNAEVGKAIVMKRFHARARGRSARIEKFFSHLKIVVAVPGADEAPKAKKLPGQGKAKGRKLQNQKKAA</sequence>
<keyword evidence="4 7" id="KW-0689">Ribosomal protein</keyword>
<evidence type="ECO:0000256" key="5">
    <source>
        <dbReference type="ARBA" id="ARBA00023274"/>
    </source>
</evidence>
<keyword evidence="3 7" id="KW-0694">RNA-binding</keyword>
<dbReference type="CDD" id="cd00336">
    <property type="entry name" value="Ribosomal_L22"/>
    <property type="match status" value="1"/>
</dbReference>
<accession>A0A4Y6U7L8</accession>
<dbReference type="RefSeq" id="WP_141442816.1">
    <property type="nucleotide sequence ID" value="NZ_CP038231.1"/>
</dbReference>
<gene>
    <name evidence="7" type="primary">rplV</name>
    <name evidence="12" type="ORF">E3E12_01890</name>
</gene>
<dbReference type="InterPro" id="IPR036394">
    <property type="entry name" value="Ribosomal_uL22_sf"/>
</dbReference>
<dbReference type="Gene3D" id="3.90.470.10">
    <property type="entry name" value="Ribosomal protein L22/L17"/>
    <property type="match status" value="1"/>
</dbReference>
<comment type="subunit">
    <text evidence="7 9">Part of the 50S ribosomal subunit.</text>
</comment>
<evidence type="ECO:0000256" key="7">
    <source>
        <dbReference type="HAMAP-Rule" id="MF_01331"/>
    </source>
</evidence>
<dbReference type="Pfam" id="PF00237">
    <property type="entry name" value="Ribosomal_L22"/>
    <property type="match status" value="1"/>
</dbReference>
<dbReference type="GO" id="GO:0019843">
    <property type="term" value="F:rRNA binding"/>
    <property type="evidence" value="ECO:0007669"/>
    <property type="project" value="UniProtKB-UniRule"/>
</dbReference>
<dbReference type="Proteomes" id="UP000318709">
    <property type="component" value="Chromosome"/>
</dbReference>
<keyword evidence="13" id="KW-1185">Reference proteome</keyword>
<keyword evidence="2 7" id="KW-0699">rRNA-binding</keyword>
<dbReference type="NCBIfam" id="TIGR01044">
    <property type="entry name" value="rplV_bact"/>
    <property type="match status" value="1"/>
</dbReference>
<dbReference type="GO" id="GO:0022625">
    <property type="term" value="C:cytosolic large ribosomal subunit"/>
    <property type="evidence" value="ECO:0007669"/>
    <property type="project" value="TreeGrafter"/>
</dbReference>
<evidence type="ECO:0000256" key="8">
    <source>
        <dbReference type="RuleBase" id="RU004005"/>
    </source>
</evidence>
<feature type="compositionally biased region" description="Basic residues" evidence="11">
    <location>
        <begin position="139"/>
        <end position="151"/>
    </location>
</feature>
<proteinExistence type="inferred from homology"/>
<dbReference type="InterPro" id="IPR005727">
    <property type="entry name" value="Ribosomal_uL22_bac/chlpt-type"/>
</dbReference>
<dbReference type="PANTHER" id="PTHR13501">
    <property type="entry name" value="CHLOROPLAST 50S RIBOSOMAL PROTEIN L22-RELATED"/>
    <property type="match status" value="1"/>
</dbReference>
<evidence type="ECO:0000256" key="10">
    <source>
        <dbReference type="RuleBase" id="RU004008"/>
    </source>
</evidence>
<dbReference type="InterPro" id="IPR018260">
    <property type="entry name" value="Ribosomal_uL22_CS"/>
</dbReference>
<dbReference type="PROSITE" id="PS00464">
    <property type="entry name" value="RIBOSOMAL_L22"/>
    <property type="match status" value="1"/>
</dbReference>
<dbReference type="KEGG" id="swf:E3E12_01890"/>
<keyword evidence="5 7" id="KW-0687">Ribonucleoprotein</keyword>
<dbReference type="GO" id="GO:0003735">
    <property type="term" value="F:structural constituent of ribosome"/>
    <property type="evidence" value="ECO:0007669"/>
    <property type="project" value="InterPro"/>
</dbReference>
<dbReference type="AlphaFoldDB" id="A0A4Y6U7L8"/>
<reference evidence="12 13" key="1">
    <citation type="submission" date="2019-03" db="EMBL/GenBank/DDBJ databases">
        <title>The complete genome sequence of Swingsia_sp. F3b2 LMG30590(T).</title>
        <authorList>
            <person name="Chua K.-O."/>
            <person name="Chan K.-G."/>
            <person name="See-Too W.-S."/>
        </authorList>
    </citation>
    <scope>NUCLEOTIDE SEQUENCE [LARGE SCALE GENOMIC DNA]</scope>
    <source>
        <strain evidence="12 13">F3b2</strain>
    </source>
</reference>
<dbReference type="PANTHER" id="PTHR13501:SF8">
    <property type="entry name" value="LARGE RIBOSOMAL SUBUNIT PROTEIN UL22M"/>
    <property type="match status" value="1"/>
</dbReference>
<evidence type="ECO:0000313" key="12">
    <source>
        <dbReference type="EMBL" id="QDH13154.1"/>
    </source>
</evidence>